<keyword evidence="1" id="KW-0732">Signal</keyword>
<comment type="caution">
    <text evidence="2">The sequence shown here is derived from an EMBL/GenBank/DDBJ whole genome shotgun (WGS) entry which is preliminary data.</text>
</comment>
<dbReference type="Proteomes" id="UP001230051">
    <property type="component" value="Unassembled WGS sequence"/>
</dbReference>
<keyword evidence="3" id="KW-1185">Reference proteome</keyword>
<evidence type="ECO:0000313" key="3">
    <source>
        <dbReference type="Proteomes" id="UP001230051"/>
    </source>
</evidence>
<dbReference type="Pfam" id="PF15173">
    <property type="entry name" value="FAM180"/>
    <property type="match status" value="1"/>
</dbReference>
<proteinExistence type="predicted"/>
<name>A0AAD8D3Y6_ACIOX</name>
<dbReference type="InterPro" id="IPR029170">
    <property type="entry name" value="FAM180"/>
</dbReference>
<evidence type="ECO:0000313" key="2">
    <source>
        <dbReference type="EMBL" id="KAK1161797.1"/>
    </source>
</evidence>
<accession>A0AAD8D3Y6</accession>
<reference evidence="2" key="1">
    <citation type="submission" date="2022-02" db="EMBL/GenBank/DDBJ databases">
        <title>Atlantic sturgeon de novo genome assembly.</title>
        <authorList>
            <person name="Stock M."/>
            <person name="Klopp C."/>
            <person name="Guiguen Y."/>
            <person name="Cabau C."/>
            <person name="Parinello H."/>
            <person name="Santidrian Yebra-Pimentel E."/>
            <person name="Kuhl H."/>
            <person name="Dirks R.P."/>
            <person name="Guessner J."/>
            <person name="Wuertz S."/>
            <person name="Du K."/>
            <person name="Schartl M."/>
        </authorList>
    </citation>
    <scope>NUCLEOTIDE SEQUENCE</scope>
    <source>
        <strain evidence="2">STURGEONOMICS-FGT-2020</strain>
        <tissue evidence="2">Whole blood</tissue>
    </source>
</reference>
<dbReference type="PANTHER" id="PTHR34034:SF1">
    <property type="entry name" value="PROTEIN FAM180B"/>
    <property type="match status" value="1"/>
</dbReference>
<gene>
    <name evidence="2" type="primary">FAM180A</name>
    <name evidence="2" type="ORF">AOXY_G19442</name>
</gene>
<dbReference type="EMBL" id="JAGXEW010000018">
    <property type="protein sequence ID" value="KAK1161797.1"/>
    <property type="molecule type" value="Genomic_DNA"/>
</dbReference>
<evidence type="ECO:0000256" key="1">
    <source>
        <dbReference type="SAM" id="SignalP"/>
    </source>
</evidence>
<sequence length="164" mass="18344">MSAAKLLRVCLWVSLSACGFEGARRKETGPISAVKSTETSLLFHKTVNDAHLMYEFLLGGLDIDTDYTITLQDEELSSLRRGQAFVSLLNDDCVPKTQSSVDRRLAVLQSQREPLEMDKYEQLVLGAVCSAYQVWLSRGDGEEQKVWSGIFARLVNATLIDLRK</sequence>
<dbReference type="PANTHER" id="PTHR34034">
    <property type="entry name" value="PROTEIN FAM180A-RELATED"/>
    <property type="match status" value="1"/>
</dbReference>
<feature type="chain" id="PRO_5041904595" evidence="1">
    <location>
        <begin position="26"/>
        <end position="164"/>
    </location>
</feature>
<organism evidence="2 3">
    <name type="scientific">Acipenser oxyrinchus oxyrinchus</name>
    <dbReference type="NCBI Taxonomy" id="40147"/>
    <lineage>
        <taxon>Eukaryota</taxon>
        <taxon>Metazoa</taxon>
        <taxon>Chordata</taxon>
        <taxon>Craniata</taxon>
        <taxon>Vertebrata</taxon>
        <taxon>Euteleostomi</taxon>
        <taxon>Actinopterygii</taxon>
        <taxon>Chondrostei</taxon>
        <taxon>Acipenseriformes</taxon>
        <taxon>Acipenseridae</taxon>
        <taxon>Acipenser</taxon>
    </lineage>
</organism>
<protein>
    <submittedName>
        <fullName evidence="2">Protein FAM180A</fullName>
    </submittedName>
</protein>
<feature type="signal peptide" evidence="1">
    <location>
        <begin position="1"/>
        <end position="25"/>
    </location>
</feature>
<dbReference type="AlphaFoldDB" id="A0AAD8D3Y6"/>